<name>A0AAD6VLF4_9AGAR</name>
<dbReference type="Proteomes" id="UP001219525">
    <property type="component" value="Unassembled WGS sequence"/>
</dbReference>
<reference evidence="2" key="1">
    <citation type="submission" date="2023-03" db="EMBL/GenBank/DDBJ databases">
        <title>Massive genome expansion in bonnet fungi (Mycena s.s.) driven by repeated elements and novel gene families across ecological guilds.</title>
        <authorList>
            <consortium name="Lawrence Berkeley National Laboratory"/>
            <person name="Harder C.B."/>
            <person name="Miyauchi S."/>
            <person name="Viragh M."/>
            <person name="Kuo A."/>
            <person name="Thoen E."/>
            <person name="Andreopoulos B."/>
            <person name="Lu D."/>
            <person name="Skrede I."/>
            <person name="Drula E."/>
            <person name="Henrissat B."/>
            <person name="Morin E."/>
            <person name="Kohler A."/>
            <person name="Barry K."/>
            <person name="LaButti K."/>
            <person name="Morin E."/>
            <person name="Salamov A."/>
            <person name="Lipzen A."/>
            <person name="Mereny Z."/>
            <person name="Hegedus B."/>
            <person name="Baldrian P."/>
            <person name="Stursova M."/>
            <person name="Weitz H."/>
            <person name="Taylor A."/>
            <person name="Grigoriev I.V."/>
            <person name="Nagy L.G."/>
            <person name="Martin F."/>
            <person name="Kauserud H."/>
        </authorList>
    </citation>
    <scope>NUCLEOTIDE SEQUENCE</scope>
    <source>
        <strain evidence="2">9144</strain>
    </source>
</reference>
<dbReference type="AlphaFoldDB" id="A0AAD6VLF4"/>
<evidence type="ECO:0000313" key="2">
    <source>
        <dbReference type="EMBL" id="KAJ7213171.1"/>
    </source>
</evidence>
<gene>
    <name evidence="2" type="ORF">GGX14DRAFT_361144</name>
</gene>
<dbReference type="Pfam" id="PF20231">
    <property type="entry name" value="DUF6589"/>
    <property type="match status" value="1"/>
</dbReference>
<evidence type="ECO:0000259" key="1">
    <source>
        <dbReference type="Pfam" id="PF20231"/>
    </source>
</evidence>
<dbReference type="EMBL" id="JARJCW010000022">
    <property type="protein sequence ID" value="KAJ7213171.1"/>
    <property type="molecule type" value="Genomic_DNA"/>
</dbReference>
<dbReference type="InterPro" id="IPR046496">
    <property type="entry name" value="DUF6589"/>
</dbReference>
<protein>
    <recommendedName>
        <fullName evidence="1">DUF6589 domain-containing protein</fullName>
    </recommendedName>
</protein>
<feature type="domain" description="DUF6589" evidence="1">
    <location>
        <begin position="357"/>
        <end position="695"/>
    </location>
</feature>
<keyword evidence="3" id="KW-1185">Reference proteome</keyword>
<sequence>MVDVLASKTQLDALISTLETQHLQISHFVVSILRHTSFTEHPTVLDLLTHSDDILNALLAHPQSAQSTLSWANNSMKNKYAASIRELSQKKSGWHFDALHAKAAQLESFRIEDIGREIQILAPELWDLVGLMLSADQQLAAEEEDDPMMSVDEELSKNPQTRAEKNAEQREALISIVDYSFRRPGSVPNTTSFFVFQKRVVIISMMMQSTNQKCNAVESVFGIFLHASNTPSKVIEALAHMGISISEQSIERAVKSLSAESYAKLREMGQSLLVGYAYDNFDIDFGVIVPTVEKETDTLTHMTSGTLIALEHGVKAEHLQCSKELWLKSPLNPNIDSTKLPPPRTVRDLEQLHPEIDHPSNLTRRERFNAWKFCEDIVLIGPQYFRQFKARLGDPEVIEQIPVVKMRHAPARSMDIKQSTVEGNLKVIPNLLEQGGVGDPDETDSSVWDKNLKSIVAYVILFHGDLGTGERIMSLLQRRAIEATPWRRYQFVIYVLGLFHLKMACADAIWRIFIKPVSAREDANSVMRFAALHRAKETGKIGSDPGFRRMHELITHQGVSLRLDAWRVEVLRRNPKWTSLEEFAASKPSFELIEGISNYLASHYVGGAEDLNIYELRARPAAERDQQHENILQIHQYFLLYEEISRAMNYGDIGRIETCFPPWIYIFKATGKHKYATHMVKFLTDVHFVYPPPLR</sequence>
<organism evidence="2 3">
    <name type="scientific">Mycena pura</name>
    <dbReference type="NCBI Taxonomy" id="153505"/>
    <lineage>
        <taxon>Eukaryota</taxon>
        <taxon>Fungi</taxon>
        <taxon>Dikarya</taxon>
        <taxon>Basidiomycota</taxon>
        <taxon>Agaricomycotina</taxon>
        <taxon>Agaricomycetes</taxon>
        <taxon>Agaricomycetidae</taxon>
        <taxon>Agaricales</taxon>
        <taxon>Marasmiineae</taxon>
        <taxon>Mycenaceae</taxon>
        <taxon>Mycena</taxon>
    </lineage>
</organism>
<accession>A0AAD6VLF4</accession>
<proteinExistence type="predicted"/>
<evidence type="ECO:0000313" key="3">
    <source>
        <dbReference type="Proteomes" id="UP001219525"/>
    </source>
</evidence>
<comment type="caution">
    <text evidence="2">The sequence shown here is derived from an EMBL/GenBank/DDBJ whole genome shotgun (WGS) entry which is preliminary data.</text>
</comment>